<dbReference type="PROSITE" id="PS01054">
    <property type="entry name" value="TRANSALDOLASE_1"/>
    <property type="match status" value="1"/>
</dbReference>
<dbReference type="FunFam" id="3.20.20.70:FF:000018">
    <property type="entry name" value="Probable transaldolase"/>
    <property type="match status" value="1"/>
</dbReference>
<keyword evidence="3" id="KW-0704">Schiff base</keyword>
<sequence>MKLFLDCSDAEFIRDAYSTGLIDGVTTNPSLMLKAGKDPREVLKEISDIFPFHASVSAEVVGDSVEEMLEMADDYIEIGPNITIKVPLTPEGLKVCKDLSTDDVAVNVTLCFSTAQAILAAKAGATYVSPFVGRVNDQSFDGIKLIEEISDVYATHKQKTQVLAASIRDVYQVASCFRVGADICTIPSKIFSGMYKHILTDQGIAKFDEDWTKLVGG</sequence>
<dbReference type="PANTHER" id="PTHR10683:SF40">
    <property type="entry name" value="FRUCTOSE-6-PHOSPHATE ALDOLASE 1-RELATED"/>
    <property type="match status" value="1"/>
</dbReference>
<dbReference type="PANTHER" id="PTHR10683">
    <property type="entry name" value="TRANSALDOLASE"/>
    <property type="match status" value="1"/>
</dbReference>
<evidence type="ECO:0000256" key="3">
    <source>
        <dbReference type="ARBA" id="ARBA00023270"/>
    </source>
</evidence>
<reference evidence="4 5" key="1">
    <citation type="submission" date="2010-12" db="EMBL/GenBank/DDBJ databases">
        <title>The Genome Sequence of Cyanophage P-SS1.</title>
        <authorList>
            <consortium name="The Broad Institute Genome Sequencing Platform"/>
            <person name="Henn M.R."/>
            <person name="Sullivan M.S."/>
            <person name="Osburne M.S."/>
            <person name="Levin J."/>
            <person name="Malboeuf C."/>
            <person name="Casali M."/>
            <person name="Russ C."/>
            <person name="Lennon N."/>
            <person name="Chapman S.B."/>
            <person name="Erlich R."/>
            <person name="Young S.K."/>
            <person name="Yandava C."/>
            <person name="Zeng Q."/>
            <person name="Alvarado L."/>
            <person name="Anderson S."/>
            <person name="Berlin A."/>
            <person name="Chen Z."/>
            <person name="Freedman E."/>
            <person name="Gellesch M."/>
            <person name="Goldberg J."/>
            <person name="Green L."/>
            <person name="Griggs A."/>
            <person name="Gujja S."/>
            <person name="Heilman E.R."/>
            <person name="Heiman D."/>
            <person name="Hollinger A."/>
            <person name="Howarth C."/>
            <person name="Larson L."/>
            <person name="Mehta T."/>
            <person name="Pearson M."/>
            <person name="Roberts A."/>
            <person name="Ryan E."/>
            <person name="Saif S."/>
            <person name="Shea T."/>
            <person name="Shenoy N."/>
            <person name="Sisk P."/>
            <person name="Stolte C."/>
            <person name="Sykes S."/>
            <person name="White J."/>
            <person name="Yu Q."/>
            <person name="Coleman M.L."/>
            <person name="Huang K.H."/>
            <person name="Weigele P.R."/>
            <person name="DeFrancesco A.S."/>
            <person name="Kern S.E."/>
            <person name="Thompson L.R."/>
            <person name="Fu R."/>
            <person name="Hombeck B."/>
            <person name="Chisholm S.W."/>
            <person name="Haas B."/>
            <person name="Nusbaum C."/>
            <person name="Birren B."/>
        </authorList>
    </citation>
    <scope>NUCLEOTIDE SEQUENCE [LARGE SCALE GENOMIC DNA]</scope>
    <source>
        <strain evidence="4 5">P-SS1</strain>
    </source>
</reference>
<dbReference type="GO" id="GO:0016832">
    <property type="term" value="F:aldehyde-lyase activity"/>
    <property type="evidence" value="ECO:0007669"/>
    <property type="project" value="InterPro"/>
</dbReference>
<dbReference type="PROSITE" id="PS00958">
    <property type="entry name" value="TRANSALDOLASE_2"/>
    <property type="match status" value="1"/>
</dbReference>
<dbReference type="EMBL" id="JF974306">
    <property type="protein sequence ID" value="AGF91414.1"/>
    <property type="molecule type" value="Genomic_DNA"/>
</dbReference>
<evidence type="ECO:0000256" key="1">
    <source>
        <dbReference type="ARBA" id="ARBA00004496"/>
    </source>
</evidence>
<evidence type="ECO:0000313" key="4">
    <source>
        <dbReference type="EMBL" id="AGF91414.1"/>
    </source>
</evidence>
<evidence type="ECO:0000256" key="2">
    <source>
        <dbReference type="ARBA" id="ARBA00022490"/>
    </source>
</evidence>
<organism evidence="4 5">
    <name type="scientific">Cyanophage P-SS1</name>
    <dbReference type="NCBI Taxonomy" id="889957"/>
    <lineage>
        <taxon>Viruses</taxon>
        <taxon>Duplodnaviria</taxon>
        <taxon>Heunggongvirae</taxon>
        <taxon>Uroviricota</taxon>
        <taxon>Caudoviricetes</taxon>
        <taxon>Pantevenvirales</taxon>
        <taxon>Kyanoviridae</taxon>
        <taxon>Ronodorvirus</taxon>
        <taxon>Ronodorvirus ssm4</taxon>
    </lineage>
</organism>
<gene>
    <name evidence="4" type="ORF">CPYG_00119</name>
</gene>
<dbReference type="SMR" id="M1PR54"/>
<name>M1PR54_9CAUD</name>
<proteinExistence type="predicted"/>
<dbReference type="InterPro" id="IPR033919">
    <property type="entry name" value="TSA/FSA_arc/bac"/>
</dbReference>
<comment type="subcellular location">
    <subcellularLocation>
        <location evidence="1">Cytoplasm</location>
    </subcellularLocation>
</comment>
<protein>
    <submittedName>
        <fullName evidence="4">TalC</fullName>
    </submittedName>
</protein>
<dbReference type="Pfam" id="PF00923">
    <property type="entry name" value="TAL_FSA"/>
    <property type="match status" value="1"/>
</dbReference>
<dbReference type="Proteomes" id="UP000502917">
    <property type="component" value="Segment"/>
</dbReference>
<dbReference type="GO" id="GO:0005975">
    <property type="term" value="P:carbohydrate metabolic process"/>
    <property type="evidence" value="ECO:0007669"/>
    <property type="project" value="InterPro"/>
</dbReference>
<dbReference type="InterPro" id="IPR013785">
    <property type="entry name" value="Aldolase_TIM"/>
</dbReference>
<dbReference type="Gene3D" id="3.20.20.70">
    <property type="entry name" value="Aldolase class I"/>
    <property type="match status" value="1"/>
</dbReference>
<dbReference type="InterPro" id="IPR001585">
    <property type="entry name" value="TAL/FSA"/>
</dbReference>
<dbReference type="InterPro" id="IPR018225">
    <property type="entry name" value="Transaldolase_AS"/>
</dbReference>
<keyword evidence="2" id="KW-0963">Cytoplasm</keyword>
<evidence type="ECO:0000313" key="5">
    <source>
        <dbReference type="Proteomes" id="UP000502917"/>
    </source>
</evidence>
<dbReference type="SUPFAM" id="SSF51569">
    <property type="entry name" value="Aldolase"/>
    <property type="match status" value="1"/>
</dbReference>
<dbReference type="CDD" id="cd00956">
    <property type="entry name" value="Transaldolase_FSA"/>
    <property type="match status" value="1"/>
</dbReference>
<accession>M1PR54</accession>